<comment type="caution">
    <text evidence="1">The sequence shown here is derived from an EMBL/GenBank/DDBJ whole genome shotgun (WGS) entry which is preliminary data.</text>
</comment>
<evidence type="ECO:0000313" key="1">
    <source>
        <dbReference type="EMBL" id="KAJ9646373.1"/>
    </source>
</evidence>
<protein>
    <submittedName>
        <fullName evidence="1">Uncharacterized protein</fullName>
    </submittedName>
</protein>
<accession>A0ACC2ZG44</accession>
<sequence length="374" mass="39112">MGLQSFLLAASLALLAQASPISLSPRAVSCPGANNSLFTAPATGTSYRIQCSTDYYGNDMPGNPVWVGSLDACITACDAKQGCKAVAWVPKDGGCYLKSAAGTASANGNVWAAKFNAAGTPKATSPTAPAPTTVAAPGSGKRGLAYNDASLTSITSGTKSKLTWAYNWFSAPGAGQNKALTFIPMLWSDRADHTTPWAANANAAIAAGANTLLAFNEPDQCGGGGSCMPMANAVAAYKKHMQPFAGKAKLGAPAVTNGGGTMGLNWLRTFITQCTGCTIDVIPIHWYDSATNVAYFKNHIQEAYKAGGNRPLWITEFGASGTEAQKIEFLKQVMPWLDSLSYVQRYSYFMDSKGILVNSNGAGMTPLGQVFDSY</sequence>
<dbReference type="Proteomes" id="UP001172680">
    <property type="component" value="Unassembled WGS sequence"/>
</dbReference>
<proteinExistence type="predicted"/>
<name>A0ACC2ZG44_9PEZI</name>
<gene>
    <name evidence="1" type="ORF">H2199_002422</name>
</gene>
<keyword evidence="2" id="KW-1185">Reference proteome</keyword>
<evidence type="ECO:0000313" key="2">
    <source>
        <dbReference type="Proteomes" id="UP001172680"/>
    </source>
</evidence>
<reference evidence="1" key="1">
    <citation type="submission" date="2022-10" db="EMBL/GenBank/DDBJ databases">
        <title>Culturing micro-colonial fungi from biological soil crusts in the Mojave desert and describing Neophaeococcomyces mojavensis, and introducing the new genera and species Taxawa tesnikishii.</title>
        <authorList>
            <person name="Kurbessoian T."/>
            <person name="Stajich J.E."/>
        </authorList>
    </citation>
    <scope>NUCLEOTIDE SEQUENCE</scope>
    <source>
        <strain evidence="1">JES_115</strain>
    </source>
</reference>
<organism evidence="1 2">
    <name type="scientific">Coniosporium tulheliwenetii</name>
    <dbReference type="NCBI Taxonomy" id="3383036"/>
    <lineage>
        <taxon>Eukaryota</taxon>
        <taxon>Fungi</taxon>
        <taxon>Dikarya</taxon>
        <taxon>Ascomycota</taxon>
        <taxon>Pezizomycotina</taxon>
        <taxon>Dothideomycetes</taxon>
        <taxon>Dothideomycetes incertae sedis</taxon>
        <taxon>Coniosporium</taxon>
    </lineage>
</organism>
<dbReference type="EMBL" id="JAPDRP010000006">
    <property type="protein sequence ID" value="KAJ9646373.1"/>
    <property type="molecule type" value="Genomic_DNA"/>
</dbReference>